<evidence type="ECO:0000313" key="2">
    <source>
        <dbReference type="EMBL" id="KAJ3838618.1"/>
    </source>
</evidence>
<feature type="region of interest" description="Disordered" evidence="1">
    <location>
        <begin position="821"/>
        <end position="970"/>
    </location>
</feature>
<accession>A0AA38P9L8</accession>
<feature type="compositionally biased region" description="Polar residues" evidence="1">
    <location>
        <begin position="578"/>
        <end position="618"/>
    </location>
</feature>
<feature type="compositionally biased region" description="Low complexity" evidence="1">
    <location>
        <begin position="929"/>
        <end position="947"/>
    </location>
</feature>
<feature type="region of interest" description="Disordered" evidence="1">
    <location>
        <begin position="346"/>
        <end position="467"/>
    </location>
</feature>
<protein>
    <submittedName>
        <fullName evidence="2">Proline-rich protein</fullName>
    </submittedName>
</protein>
<feature type="compositionally biased region" description="Basic and acidic residues" evidence="1">
    <location>
        <begin position="836"/>
        <end position="847"/>
    </location>
</feature>
<feature type="region of interest" description="Disordered" evidence="1">
    <location>
        <begin position="1"/>
        <end position="21"/>
    </location>
</feature>
<feature type="compositionally biased region" description="Low complexity" evidence="1">
    <location>
        <begin position="669"/>
        <end position="689"/>
    </location>
</feature>
<proteinExistence type="predicted"/>
<name>A0AA38P9L8_9AGAR</name>
<dbReference type="Proteomes" id="UP001163846">
    <property type="component" value="Unassembled WGS sequence"/>
</dbReference>
<evidence type="ECO:0000256" key="1">
    <source>
        <dbReference type="SAM" id="MobiDB-lite"/>
    </source>
</evidence>
<reference evidence="2" key="1">
    <citation type="submission" date="2022-08" db="EMBL/GenBank/DDBJ databases">
        <authorList>
            <consortium name="DOE Joint Genome Institute"/>
            <person name="Min B."/>
            <person name="Riley R."/>
            <person name="Sierra-Patev S."/>
            <person name="Naranjo-Ortiz M."/>
            <person name="Looney B."/>
            <person name="Konkel Z."/>
            <person name="Slot J.C."/>
            <person name="Sakamoto Y."/>
            <person name="Steenwyk J.L."/>
            <person name="Rokas A."/>
            <person name="Carro J."/>
            <person name="Camarero S."/>
            <person name="Ferreira P."/>
            <person name="Molpeceres G."/>
            <person name="Ruiz-Duenas F.J."/>
            <person name="Serrano A."/>
            <person name="Henrissat B."/>
            <person name="Drula E."/>
            <person name="Hughes K.W."/>
            <person name="Mata J.L."/>
            <person name="Ishikawa N.K."/>
            <person name="Vargas-Isla R."/>
            <person name="Ushijima S."/>
            <person name="Smith C.A."/>
            <person name="Ahrendt S."/>
            <person name="Andreopoulos W."/>
            <person name="He G."/>
            <person name="Labutti K."/>
            <person name="Lipzen A."/>
            <person name="Ng V."/>
            <person name="Sandor L."/>
            <person name="Barry K."/>
            <person name="Martinez A.T."/>
            <person name="Xiao Y."/>
            <person name="Gibbons J.G."/>
            <person name="Terashima K."/>
            <person name="Hibbett D.S."/>
            <person name="Grigoriev I.V."/>
        </authorList>
    </citation>
    <scope>NUCLEOTIDE SEQUENCE</scope>
    <source>
        <strain evidence="2">TFB9207</strain>
    </source>
</reference>
<feature type="compositionally biased region" description="Low complexity" evidence="1">
    <location>
        <begin position="643"/>
        <end position="657"/>
    </location>
</feature>
<feature type="compositionally biased region" description="Basic and acidic residues" evidence="1">
    <location>
        <begin position="11"/>
        <end position="20"/>
    </location>
</feature>
<feature type="region of interest" description="Disordered" evidence="1">
    <location>
        <begin position="518"/>
        <end position="722"/>
    </location>
</feature>
<evidence type="ECO:0000313" key="3">
    <source>
        <dbReference type="Proteomes" id="UP001163846"/>
    </source>
</evidence>
<organism evidence="2 3">
    <name type="scientific">Lentinula raphanica</name>
    <dbReference type="NCBI Taxonomy" id="153919"/>
    <lineage>
        <taxon>Eukaryota</taxon>
        <taxon>Fungi</taxon>
        <taxon>Dikarya</taxon>
        <taxon>Basidiomycota</taxon>
        <taxon>Agaricomycotina</taxon>
        <taxon>Agaricomycetes</taxon>
        <taxon>Agaricomycetidae</taxon>
        <taxon>Agaricales</taxon>
        <taxon>Marasmiineae</taxon>
        <taxon>Omphalotaceae</taxon>
        <taxon>Lentinula</taxon>
    </lineage>
</organism>
<keyword evidence="3" id="KW-1185">Reference proteome</keyword>
<comment type="caution">
    <text evidence="2">The sequence shown here is derived from an EMBL/GenBank/DDBJ whole genome shotgun (WGS) entry which is preliminary data.</text>
</comment>
<sequence>MWIAQGYFDQDPDHPTETKSKVLKPGCSLTIGRKNQPLLINSKRISTEHCMLSVAKLPLEHVSDPEKRPSLQVFNARDKSMSIQRNQELIPVNGKATVELCHGDKIGLAKNIMLLILWQTTCYVPHPTSSILTSCAALGINVVSTPHPAVDYHITALYTPTPEIGTSLLTRSNFVKLEWLEEIIELCSKPDSYDYVSPPLAKYRPAFSPSLDPKHKKFSVWEPVQKRFDLFRDHRFLCVAEKEKDIDSTLRAFITRGSGAIETFCASSGLSKWREALTRGTAKDATLVLVADRDTIVAAAGESCWQELCEEASRYQKRFFSTAELVQAVLSVDTTMFKIPYEGHAQLENEGDSPLPDCVPNSIPEEMTVPPPQLEETYPVTKKRGASRQPSEEPDSQPSQRLTRRRAPSKEPNTQHTDIEDDPPPPPRKPLTRRGPPLEPKSSEPAKSQAEQDDIPPPPRKPLIRRVKAGVPVLTGLGDSSVIINAAVAASDTSKPSSSGPAQPMILDLTAPVAARSTRLKRRLGADSARSSSAVPDEPSEEPALKKFKALFEATNDPDQADILMSQLPVDDDDDTLSETQSGSSRGPNTQKPATNFQQTLGTISEDSQTLESRNSSGAKGIKRKATMDDHDVIDLDNCDEMPVVPSSRAGSAAPPSKRQAIENVNAVQPTSHKPPSQKKPSSQKPSSVKLDKAQGAPPGKPDTDPTFLKAVASTKRGKKTEDDFDREFNKLKISRPELDKGKENPEDEWAILDDFKDDQNIRGNFMVIVEMDVYKDLSSDKRVNAVRHPEWDGQPNFKKFKKKNIPRRSKKIELVISENRDHFEDDDLSMPTQKHLKEDLDQDSLKRGTARTQNRPLITEDSEEEFPVKPRKQKSRAGSTNAGSRRAAKSSVKSQPLFLDDDDDEVMSKASQARFSDIEEEDLDQTLPSTASTARSSRRTAAAPSRKPIIVDDDSDEDAFKGFRGRRRK</sequence>
<gene>
    <name evidence="2" type="ORF">F5878DRAFT_562104</name>
</gene>
<dbReference type="AlphaFoldDB" id="A0AA38P9L8"/>
<dbReference type="Gene3D" id="2.60.200.20">
    <property type="match status" value="1"/>
</dbReference>
<dbReference type="EMBL" id="MU806173">
    <property type="protein sequence ID" value="KAJ3838618.1"/>
    <property type="molecule type" value="Genomic_DNA"/>
</dbReference>